<dbReference type="AlphaFoldDB" id="A0A0L7R0A7"/>
<proteinExistence type="predicted"/>
<evidence type="ECO:0000313" key="2">
    <source>
        <dbReference type="Proteomes" id="UP000053825"/>
    </source>
</evidence>
<reference evidence="1 2" key="1">
    <citation type="submission" date="2015-07" db="EMBL/GenBank/DDBJ databases">
        <title>The genome of Habropoda laboriosa.</title>
        <authorList>
            <person name="Pan H."/>
            <person name="Kapheim K."/>
        </authorList>
    </citation>
    <scope>NUCLEOTIDE SEQUENCE [LARGE SCALE GENOMIC DNA]</scope>
    <source>
        <strain evidence="1">0110345459</strain>
    </source>
</reference>
<gene>
    <name evidence="1" type="ORF">WH47_01979</name>
</gene>
<keyword evidence="2" id="KW-1185">Reference proteome</keyword>
<organism evidence="1 2">
    <name type="scientific">Habropoda laboriosa</name>
    <dbReference type="NCBI Taxonomy" id="597456"/>
    <lineage>
        <taxon>Eukaryota</taxon>
        <taxon>Metazoa</taxon>
        <taxon>Ecdysozoa</taxon>
        <taxon>Arthropoda</taxon>
        <taxon>Hexapoda</taxon>
        <taxon>Insecta</taxon>
        <taxon>Pterygota</taxon>
        <taxon>Neoptera</taxon>
        <taxon>Endopterygota</taxon>
        <taxon>Hymenoptera</taxon>
        <taxon>Apocrita</taxon>
        <taxon>Aculeata</taxon>
        <taxon>Apoidea</taxon>
        <taxon>Anthophila</taxon>
        <taxon>Apidae</taxon>
        <taxon>Habropoda</taxon>
    </lineage>
</organism>
<sequence length="85" mass="9606">FCGKKTVDIATFTAASIFDGGKDKYLRVMQVMHLILGINSHNFCKIMDERRIRNSEEKLLRKAKKETADSFSDAEVLLYGLGIAH</sequence>
<dbReference type="EMBL" id="KQ414671">
    <property type="protein sequence ID" value="KOC64272.1"/>
    <property type="molecule type" value="Genomic_DNA"/>
</dbReference>
<evidence type="ECO:0000313" key="1">
    <source>
        <dbReference type="EMBL" id="KOC64272.1"/>
    </source>
</evidence>
<protein>
    <submittedName>
        <fullName evidence="1">Uncharacterized protein</fullName>
    </submittedName>
</protein>
<dbReference type="Proteomes" id="UP000053825">
    <property type="component" value="Unassembled WGS sequence"/>
</dbReference>
<accession>A0A0L7R0A7</accession>
<feature type="non-terminal residue" evidence="1">
    <location>
        <position position="1"/>
    </location>
</feature>
<name>A0A0L7R0A7_9HYME</name>